<organism evidence="2 3">
    <name type="scientific">Streptococcus acidominimus</name>
    <dbReference type="NCBI Taxonomy" id="1326"/>
    <lineage>
        <taxon>Bacteria</taxon>
        <taxon>Bacillati</taxon>
        <taxon>Bacillota</taxon>
        <taxon>Bacilli</taxon>
        <taxon>Lactobacillales</taxon>
        <taxon>Streptococcaceae</taxon>
        <taxon>Streptococcus</taxon>
    </lineage>
</organism>
<accession>A0A239X048</accession>
<dbReference type="EMBL" id="LT906454">
    <property type="protein sequence ID" value="SNV39776.1"/>
    <property type="molecule type" value="Genomic_DNA"/>
</dbReference>
<dbReference type="AlphaFoldDB" id="A0A239X048"/>
<dbReference type="Proteomes" id="UP000215144">
    <property type="component" value="Chromosome 1"/>
</dbReference>
<evidence type="ECO:0000313" key="3">
    <source>
        <dbReference type="Proteomes" id="UP000215144"/>
    </source>
</evidence>
<feature type="region of interest" description="Disordered" evidence="1">
    <location>
        <begin position="75"/>
        <end position="101"/>
    </location>
</feature>
<gene>
    <name evidence="2" type="ORF">SAMEA4504048_01033</name>
</gene>
<protein>
    <submittedName>
        <fullName evidence="2">Uncharacterized protein</fullName>
    </submittedName>
</protein>
<reference evidence="2 3" key="1">
    <citation type="submission" date="2017-06" db="EMBL/GenBank/DDBJ databases">
        <authorList>
            <consortium name="Pathogen Informatics"/>
        </authorList>
    </citation>
    <scope>NUCLEOTIDE SEQUENCE [LARGE SCALE GENOMIC DNA]</scope>
    <source>
        <strain evidence="2 3">NCTC11291</strain>
    </source>
</reference>
<proteinExistence type="predicted"/>
<evidence type="ECO:0000256" key="1">
    <source>
        <dbReference type="SAM" id="MobiDB-lite"/>
    </source>
</evidence>
<name>A0A239X048_STRAI</name>
<dbReference type="OrthoDB" id="2222711at2"/>
<evidence type="ECO:0000313" key="2">
    <source>
        <dbReference type="EMBL" id="SNV39776.1"/>
    </source>
</evidence>
<feature type="compositionally biased region" description="Basic and acidic residues" evidence="1">
    <location>
        <begin position="77"/>
        <end position="91"/>
    </location>
</feature>
<dbReference type="KEGG" id="saco:SAME_01033"/>
<dbReference type="RefSeq" id="WP_095122480.1">
    <property type="nucleotide sequence ID" value="NZ_LT906454.1"/>
</dbReference>
<sequence>MTYSLEERETVIRYDEQDNNWTFESNVRKHITKILKSEEAFESINKELENGRVISVRATLSNLDDFTVSPFVKNKRKMSDEQKREMAERLKSRLSSETPTE</sequence>